<evidence type="ECO:0000313" key="3">
    <source>
        <dbReference type="Proteomes" id="UP001295684"/>
    </source>
</evidence>
<dbReference type="Proteomes" id="UP001295684">
    <property type="component" value="Unassembled WGS sequence"/>
</dbReference>
<dbReference type="EMBL" id="CAMPGE010002363">
    <property type="protein sequence ID" value="CAI2361163.1"/>
    <property type="molecule type" value="Genomic_DNA"/>
</dbReference>
<feature type="region of interest" description="Disordered" evidence="1">
    <location>
        <begin position="187"/>
        <end position="219"/>
    </location>
</feature>
<feature type="compositionally biased region" description="Basic residues" evidence="1">
    <location>
        <begin position="200"/>
        <end position="219"/>
    </location>
</feature>
<sequence>MSSRDSVRSKKVKRKTIKVRRDRMFGMSSRKSNFFRLKNISDKRNLGKINLEKVLEDGPREIKRLPYSLKLKAKLLSISEVKNDPLLSKEIQEKIDYFITPYNKLVNLKRHLDYEEDFHNELSPARKRLTKQDDERYSQFISDKLWSKITHLIFKNKENFDFQMGLITKILSFKGIINEGDLSRCESEENASQTSERRSSLKKLKVTKKPKLSPKKPKYPTRLMHRYKKEIRQKRNSVVVRDRARSRPKSNMEVAHVVNGQDLRKEERGDETNGFGTVMSVKNCKDRKKRDKRKKFSNFYYRRSMEDPMPKLSFKKNDSAICLINKDKPGHNKNYLENSRIRLRSNSDCTMRTPEYKIKPNSAQGLLKNLRKKLEIGKLWVNKK</sequence>
<gene>
    <name evidence="2" type="ORF">ECRASSUSDP1_LOCUS2473</name>
</gene>
<evidence type="ECO:0000313" key="2">
    <source>
        <dbReference type="EMBL" id="CAI2361163.1"/>
    </source>
</evidence>
<organism evidence="2 3">
    <name type="scientific">Euplotes crassus</name>
    <dbReference type="NCBI Taxonomy" id="5936"/>
    <lineage>
        <taxon>Eukaryota</taxon>
        <taxon>Sar</taxon>
        <taxon>Alveolata</taxon>
        <taxon>Ciliophora</taxon>
        <taxon>Intramacronucleata</taxon>
        <taxon>Spirotrichea</taxon>
        <taxon>Hypotrichia</taxon>
        <taxon>Euplotida</taxon>
        <taxon>Euplotidae</taxon>
        <taxon>Moneuplotes</taxon>
    </lineage>
</organism>
<name>A0AAD1U984_EUPCR</name>
<proteinExistence type="predicted"/>
<protein>
    <submittedName>
        <fullName evidence="2">Uncharacterized protein</fullName>
    </submittedName>
</protein>
<reference evidence="2" key="1">
    <citation type="submission" date="2023-07" db="EMBL/GenBank/DDBJ databases">
        <authorList>
            <consortium name="AG Swart"/>
            <person name="Singh M."/>
            <person name="Singh A."/>
            <person name="Seah K."/>
            <person name="Emmerich C."/>
        </authorList>
    </citation>
    <scope>NUCLEOTIDE SEQUENCE</scope>
    <source>
        <strain evidence="2">DP1</strain>
    </source>
</reference>
<comment type="caution">
    <text evidence="2">The sequence shown here is derived from an EMBL/GenBank/DDBJ whole genome shotgun (WGS) entry which is preliminary data.</text>
</comment>
<keyword evidence="3" id="KW-1185">Reference proteome</keyword>
<accession>A0AAD1U984</accession>
<evidence type="ECO:0000256" key="1">
    <source>
        <dbReference type="SAM" id="MobiDB-lite"/>
    </source>
</evidence>
<dbReference type="AlphaFoldDB" id="A0AAD1U984"/>